<proteinExistence type="predicted"/>
<sequence>MSSTGNSTELQFCKVSIVGTSALMHPVTHPKLEKDMSTLTEEEVGVIFLEVALNTQTMASDEHESGREAPPDLLRRFSFDRDCLHHLVVIRTRLSQPRRDSSGPFDLVLLDEVGSYLHWDCWCRNIHHLSGKLTRLYVTIRC</sequence>
<dbReference type="Proteomes" id="UP000784294">
    <property type="component" value="Unassembled WGS sequence"/>
</dbReference>
<accession>A0A448XIG7</accession>
<dbReference type="AlphaFoldDB" id="A0A448XIG7"/>
<organism evidence="1 2">
    <name type="scientific">Protopolystoma xenopodis</name>
    <dbReference type="NCBI Taxonomy" id="117903"/>
    <lineage>
        <taxon>Eukaryota</taxon>
        <taxon>Metazoa</taxon>
        <taxon>Spiralia</taxon>
        <taxon>Lophotrochozoa</taxon>
        <taxon>Platyhelminthes</taxon>
        <taxon>Monogenea</taxon>
        <taxon>Polyopisthocotylea</taxon>
        <taxon>Polystomatidea</taxon>
        <taxon>Polystomatidae</taxon>
        <taxon>Protopolystoma</taxon>
    </lineage>
</organism>
<protein>
    <submittedName>
        <fullName evidence="1">Uncharacterized protein</fullName>
    </submittedName>
</protein>
<evidence type="ECO:0000313" key="1">
    <source>
        <dbReference type="EMBL" id="VEL37437.1"/>
    </source>
</evidence>
<dbReference type="EMBL" id="CAAALY010254975">
    <property type="protein sequence ID" value="VEL37437.1"/>
    <property type="molecule type" value="Genomic_DNA"/>
</dbReference>
<reference evidence="1" key="1">
    <citation type="submission" date="2018-11" db="EMBL/GenBank/DDBJ databases">
        <authorList>
            <consortium name="Pathogen Informatics"/>
        </authorList>
    </citation>
    <scope>NUCLEOTIDE SEQUENCE</scope>
</reference>
<comment type="caution">
    <text evidence="1">The sequence shown here is derived from an EMBL/GenBank/DDBJ whole genome shotgun (WGS) entry which is preliminary data.</text>
</comment>
<keyword evidence="2" id="KW-1185">Reference proteome</keyword>
<gene>
    <name evidence="1" type="ORF">PXEA_LOCUS30877</name>
</gene>
<evidence type="ECO:0000313" key="2">
    <source>
        <dbReference type="Proteomes" id="UP000784294"/>
    </source>
</evidence>
<name>A0A448XIG7_9PLAT</name>